<dbReference type="EMBL" id="UZAH01027326">
    <property type="protein sequence ID" value="VDO90634.1"/>
    <property type="molecule type" value="Genomic_DNA"/>
</dbReference>
<protein>
    <submittedName>
        <fullName evidence="4">Protein kinase domain-containing protein</fullName>
    </submittedName>
</protein>
<accession>A0A3P8A2B6</accession>
<evidence type="ECO:0000313" key="2">
    <source>
        <dbReference type="EMBL" id="VDO90634.1"/>
    </source>
</evidence>
<gene>
    <name evidence="2" type="ORF">HPBE_LOCUS12025</name>
</gene>
<accession>A0A183FUV8</accession>
<dbReference type="AlphaFoldDB" id="A0A183FUV8"/>
<feature type="compositionally biased region" description="Basic and acidic residues" evidence="1">
    <location>
        <begin position="104"/>
        <end position="115"/>
    </location>
</feature>
<proteinExistence type="predicted"/>
<reference evidence="2 3" key="1">
    <citation type="submission" date="2018-11" db="EMBL/GenBank/DDBJ databases">
        <authorList>
            <consortium name="Pathogen Informatics"/>
        </authorList>
    </citation>
    <scope>NUCLEOTIDE SEQUENCE [LARGE SCALE GENOMIC DNA]</scope>
</reference>
<feature type="compositionally biased region" description="Basic and acidic residues" evidence="1">
    <location>
        <begin position="69"/>
        <end position="80"/>
    </location>
</feature>
<dbReference type="WBParaSite" id="HPBE_0001202401-mRNA-1">
    <property type="protein sequence ID" value="HPBE_0001202401-mRNA-1"/>
    <property type="gene ID" value="HPBE_0001202401"/>
</dbReference>
<evidence type="ECO:0000313" key="3">
    <source>
        <dbReference type="Proteomes" id="UP000050761"/>
    </source>
</evidence>
<evidence type="ECO:0000313" key="4">
    <source>
        <dbReference type="WBParaSite" id="HPBE_0001202401-mRNA-1"/>
    </source>
</evidence>
<dbReference type="Proteomes" id="UP000050761">
    <property type="component" value="Unassembled WGS sequence"/>
</dbReference>
<name>A0A183FUV8_HELPZ</name>
<feature type="region of interest" description="Disordered" evidence="1">
    <location>
        <begin position="65"/>
        <end position="128"/>
    </location>
</feature>
<keyword evidence="3" id="KW-1185">Reference proteome</keyword>
<reference evidence="4" key="2">
    <citation type="submission" date="2019-09" db="UniProtKB">
        <authorList>
            <consortium name="WormBaseParasite"/>
        </authorList>
    </citation>
    <scope>IDENTIFICATION</scope>
</reference>
<organism evidence="3 4">
    <name type="scientific">Heligmosomoides polygyrus</name>
    <name type="common">Parasitic roundworm</name>
    <dbReference type="NCBI Taxonomy" id="6339"/>
    <lineage>
        <taxon>Eukaryota</taxon>
        <taxon>Metazoa</taxon>
        <taxon>Ecdysozoa</taxon>
        <taxon>Nematoda</taxon>
        <taxon>Chromadorea</taxon>
        <taxon>Rhabditida</taxon>
        <taxon>Rhabditina</taxon>
        <taxon>Rhabditomorpha</taxon>
        <taxon>Strongyloidea</taxon>
        <taxon>Heligmosomidae</taxon>
        <taxon>Heligmosomoides</taxon>
    </lineage>
</organism>
<evidence type="ECO:0000256" key="1">
    <source>
        <dbReference type="SAM" id="MobiDB-lite"/>
    </source>
</evidence>
<sequence length="150" mass="16068">MSREVASNTDIMEFYVFGGIIGRLCRDNIASGAAEEKIVQAEGRQVDESNVRLEISSGLKELEQALGEKTPRRPGSREASRGSGGCVGSQTADDALRTARPMGRFRDDTGRKSDRSTNATPPAPSAQAPLLIRAMIHALGTIEPPCIARD</sequence>